<dbReference type="Gene3D" id="3.30.420.10">
    <property type="entry name" value="Ribonuclease H-like superfamily/Ribonuclease H"/>
    <property type="match status" value="1"/>
</dbReference>
<dbReference type="InterPro" id="IPR013103">
    <property type="entry name" value="RVT_2"/>
</dbReference>
<keyword evidence="5" id="KW-0863">Zinc-finger</keyword>
<keyword evidence="2" id="KW-0479">Metal-binding</keyword>
<dbReference type="PROSITE" id="PS50158">
    <property type="entry name" value="ZF_CCHC"/>
    <property type="match status" value="1"/>
</dbReference>
<dbReference type="Pfam" id="PF22936">
    <property type="entry name" value="Pol_BBD"/>
    <property type="match status" value="1"/>
</dbReference>
<dbReference type="PANTHER" id="PTHR42648:SF28">
    <property type="entry name" value="TRANSPOSON-ENCODED PROTEIN WITH RIBONUCLEASE H-LIKE AND RETROVIRUS ZINC FINGER-LIKE DOMAINS"/>
    <property type="match status" value="1"/>
</dbReference>
<dbReference type="AlphaFoldDB" id="A0AAV1TVA7"/>
<sequence>MQRMLDTFKTTITAAQAMKLFTTRKEGKRSWPEHYLYLVAVSDAAGGAEQQVLDNIVRYASPELSTILMAKYETHRVDYLVHAEELAHFAQAIEMEARPGRFFGKEVVAHVDESTPRKETRTCYGCGKMGHVKADCRSRRTSDKNSSRRGKSGGNIVLAIGEGISKKGKRHAKCNLTLAISNDSDEESDDWILDSGSSRHLVNNASLLQGVRDCEHECHLADGEVIKLSRVGSVVLTVKAEGHERDVTLTEVYLAPDLSRNIMSYGKLERKGFGLVYDGTKRTLARRSNGEVVFDIKMENNVLYVDTVAPTRAGTPRDVLMAILTQDSTDVSAMDVQIASLYHFHQRLGHLAYDTVERMASDPESGITLTDCARPTCISCAQGKQTKNAQSRKDTGANSPIDRIGGVICSDLKGPMTPKDRLGNRYLVKFVDHKSNYCRVFLAPTKDKAAKNFEHFLAFFERQFECHIHVLRTDGGAEYANVDLFCKSTGVARQVSEARNQASNGKAERMHRTVLNMARSMIFASRLPVSFWGDAVEYAAYILNRSPTSANAKRASPLEVLTKHAPDLRDIVAFGSVCSVYRDPRKNSLARRSQVGIIIGRSDETKGYRVFLQKEYKVTVTQHVKDIETLSEAQNNQLQRALDYEDQAGATSTETATATLMSADPAPTLKIRRGKKNSKSWTRAAHRTRSAAKRSQASRVQEEPSRDESVVAHVFERDPNNYGEAIRSSKREGWEKAMREELEALEDNGVWRLIKRPSGSNTLHTKWVFKTKTDAHGDLERLKARLVACGNEQVFGIDYQLTFAAVMDMSTVKVLLALAATWGVPAKHGDIPNAYVKADKEPNLEILLQVSQVMEVDDATLKKLGAASTKELALELRKTLYGLKQAGRLWSQLLHAKLCSAGFTQCVADMCLYWKRDGKDTVVVGVYVDDLLATGTGAAAVDRFFASLASLSIKDLGRVSKFLGMRVALDGEGGYVLDQEEAISDLLQEHGLTNANSTLAPIGADCYEVQPIDSVQLEATSTNGAPTIRNFQSLVGSLLWVARCTRPDIAFAVHKTTRQTHQPRLHDWKLAKRVARYLKGTKTMKINMKPRDVRCASTKLESFSDADFAADKSDRKSLTGGIVLLNGMAISWSAKKQGGVSLSTMEAEFVAASEIARELLGVREMLIEIGMAPELPMLMHVDNQAAIRQLEGEASSLKAKHIDVRVKFVCDFARRGIVRAQYVRSELMLADLLTKALDPHKLATMRTLVHLGLNGKS</sequence>
<evidence type="ECO:0000256" key="5">
    <source>
        <dbReference type="PROSITE-ProRule" id="PRU00047"/>
    </source>
</evidence>
<dbReference type="PROSITE" id="PS50994">
    <property type="entry name" value="INTEGRASE"/>
    <property type="match status" value="1"/>
</dbReference>
<evidence type="ECO:0008006" key="11">
    <source>
        <dbReference type="Google" id="ProtNLM"/>
    </source>
</evidence>
<dbReference type="Gene3D" id="4.10.60.10">
    <property type="entry name" value="Zinc finger, CCHC-type"/>
    <property type="match status" value="1"/>
</dbReference>
<keyword evidence="5" id="KW-0862">Zinc</keyword>
<feature type="compositionally biased region" description="Basic residues" evidence="6">
    <location>
        <begin position="674"/>
        <end position="692"/>
    </location>
</feature>
<feature type="domain" description="CCHC-type" evidence="7">
    <location>
        <begin position="123"/>
        <end position="138"/>
    </location>
</feature>
<proteinExistence type="predicted"/>
<dbReference type="InterPro" id="IPR036875">
    <property type="entry name" value="Znf_CCHC_sf"/>
</dbReference>
<dbReference type="InterPro" id="IPR057670">
    <property type="entry name" value="SH3_retrovirus"/>
</dbReference>
<evidence type="ECO:0000259" key="7">
    <source>
        <dbReference type="PROSITE" id="PS50158"/>
    </source>
</evidence>
<dbReference type="InterPro" id="IPR001584">
    <property type="entry name" value="Integrase_cat-core"/>
</dbReference>
<evidence type="ECO:0000313" key="10">
    <source>
        <dbReference type="Proteomes" id="UP001162060"/>
    </source>
</evidence>
<evidence type="ECO:0000256" key="2">
    <source>
        <dbReference type="ARBA" id="ARBA00022723"/>
    </source>
</evidence>
<keyword evidence="3" id="KW-0064">Aspartyl protease</keyword>
<dbReference type="InterPro" id="IPR012337">
    <property type="entry name" value="RNaseH-like_sf"/>
</dbReference>
<name>A0AAV1TVA7_9STRA</name>
<gene>
    <name evidence="9" type="ORF">PM001_LOCUS10697</name>
</gene>
<accession>A0AAV1TVA7</accession>
<dbReference type="SUPFAM" id="SSF56672">
    <property type="entry name" value="DNA/RNA polymerases"/>
    <property type="match status" value="1"/>
</dbReference>
<dbReference type="Proteomes" id="UP001162060">
    <property type="component" value="Unassembled WGS sequence"/>
</dbReference>
<evidence type="ECO:0000256" key="6">
    <source>
        <dbReference type="SAM" id="MobiDB-lite"/>
    </source>
</evidence>
<evidence type="ECO:0000313" key="9">
    <source>
        <dbReference type="EMBL" id="CAK7925547.1"/>
    </source>
</evidence>
<dbReference type="GO" id="GO:0004190">
    <property type="term" value="F:aspartic-type endopeptidase activity"/>
    <property type="evidence" value="ECO:0007669"/>
    <property type="project" value="UniProtKB-KW"/>
</dbReference>
<dbReference type="InterPro" id="IPR001878">
    <property type="entry name" value="Znf_CCHC"/>
</dbReference>
<dbReference type="GO" id="GO:0015074">
    <property type="term" value="P:DNA integration"/>
    <property type="evidence" value="ECO:0007669"/>
    <property type="project" value="InterPro"/>
</dbReference>
<dbReference type="GO" id="GO:0008270">
    <property type="term" value="F:zinc ion binding"/>
    <property type="evidence" value="ECO:0007669"/>
    <property type="project" value="UniProtKB-KW"/>
</dbReference>
<evidence type="ECO:0000256" key="3">
    <source>
        <dbReference type="ARBA" id="ARBA00022750"/>
    </source>
</evidence>
<dbReference type="SUPFAM" id="SSF53098">
    <property type="entry name" value="Ribonuclease H-like"/>
    <property type="match status" value="1"/>
</dbReference>
<dbReference type="EMBL" id="CAKLBY020000087">
    <property type="protein sequence ID" value="CAK7925547.1"/>
    <property type="molecule type" value="Genomic_DNA"/>
</dbReference>
<dbReference type="InterPro" id="IPR043502">
    <property type="entry name" value="DNA/RNA_pol_sf"/>
</dbReference>
<dbReference type="Pfam" id="PF07727">
    <property type="entry name" value="RVT_2"/>
    <property type="match status" value="1"/>
</dbReference>
<organism evidence="9 10">
    <name type="scientific">Peronospora matthiolae</name>
    <dbReference type="NCBI Taxonomy" id="2874970"/>
    <lineage>
        <taxon>Eukaryota</taxon>
        <taxon>Sar</taxon>
        <taxon>Stramenopiles</taxon>
        <taxon>Oomycota</taxon>
        <taxon>Peronosporomycetes</taxon>
        <taxon>Peronosporales</taxon>
        <taxon>Peronosporaceae</taxon>
        <taxon>Peronospora</taxon>
    </lineage>
</organism>
<dbReference type="SMART" id="SM00343">
    <property type="entry name" value="ZnF_C2HC"/>
    <property type="match status" value="1"/>
</dbReference>
<dbReference type="SUPFAM" id="SSF57756">
    <property type="entry name" value="Retrovirus zinc finger-like domains"/>
    <property type="match status" value="1"/>
</dbReference>
<dbReference type="InterPro" id="IPR036397">
    <property type="entry name" value="RNaseH_sf"/>
</dbReference>
<keyword evidence="1" id="KW-0645">Protease</keyword>
<evidence type="ECO:0000259" key="8">
    <source>
        <dbReference type="PROSITE" id="PS50994"/>
    </source>
</evidence>
<dbReference type="GO" id="GO:0006508">
    <property type="term" value="P:proteolysis"/>
    <property type="evidence" value="ECO:0007669"/>
    <property type="project" value="UniProtKB-KW"/>
</dbReference>
<feature type="domain" description="Integrase catalytic" evidence="8">
    <location>
        <begin position="396"/>
        <end position="565"/>
    </location>
</feature>
<dbReference type="GO" id="GO:0003676">
    <property type="term" value="F:nucleic acid binding"/>
    <property type="evidence" value="ECO:0007669"/>
    <property type="project" value="InterPro"/>
</dbReference>
<protein>
    <recommendedName>
        <fullName evidence="11">Polyprotein</fullName>
    </recommendedName>
</protein>
<dbReference type="Pfam" id="PF25597">
    <property type="entry name" value="SH3_retrovirus"/>
    <property type="match status" value="1"/>
</dbReference>
<reference evidence="9" key="1">
    <citation type="submission" date="2024-01" db="EMBL/GenBank/DDBJ databases">
        <authorList>
            <person name="Webb A."/>
        </authorList>
    </citation>
    <scope>NUCLEOTIDE SEQUENCE</scope>
    <source>
        <strain evidence="9">Pm1</strain>
    </source>
</reference>
<evidence type="ECO:0000256" key="1">
    <source>
        <dbReference type="ARBA" id="ARBA00022670"/>
    </source>
</evidence>
<keyword evidence="4" id="KW-0378">Hydrolase</keyword>
<evidence type="ECO:0000256" key="4">
    <source>
        <dbReference type="ARBA" id="ARBA00022801"/>
    </source>
</evidence>
<comment type="caution">
    <text evidence="9">The sequence shown here is derived from an EMBL/GenBank/DDBJ whole genome shotgun (WGS) entry which is preliminary data.</text>
</comment>
<dbReference type="PANTHER" id="PTHR42648">
    <property type="entry name" value="TRANSPOSASE, PUTATIVE-RELATED"/>
    <property type="match status" value="1"/>
</dbReference>
<dbReference type="InterPro" id="IPR054722">
    <property type="entry name" value="PolX-like_BBD"/>
</dbReference>
<dbReference type="InterPro" id="IPR039537">
    <property type="entry name" value="Retrotran_Ty1/copia-like"/>
</dbReference>
<dbReference type="CDD" id="cd09272">
    <property type="entry name" value="RNase_HI_RT_Ty1"/>
    <property type="match status" value="1"/>
</dbReference>
<feature type="region of interest" description="Disordered" evidence="6">
    <location>
        <begin position="674"/>
        <end position="707"/>
    </location>
</feature>